<dbReference type="STRING" id="299467.A0A443RT03"/>
<keyword evidence="7" id="KW-0456">Lyase</keyword>
<dbReference type="Pfam" id="PF00211">
    <property type="entry name" value="Guanylate_cyc"/>
    <property type="match status" value="1"/>
</dbReference>
<evidence type="ECO:0000313" key="9">
    <source>
        <dbReference type="EMBL" id="RWS18446.1"/>
    </source>
</evidence>
<evidence type="ECO:0000256" key="5">
    <source>
        <dbReference type="ARBA" id="ARBA00023136"/>
    </source>
</evidence>
<dbReference type="InterPro" id="IPR029787">
    <property type="entry name" value="Nucleotide_cyclase"/>
</dbReference>
<keyword evidence="6" id="KW-0325">Glycoprotein</keyword>
<dbReference type="CDD" id="cd07302">
    <property type="entry name" value="CHD"/>
    <property type="match status" value="1"/>
</dbReference>
<sequence length="142" mass="16178">MSAESTPMEIVTFLNDLYTLFDSISNYDVYKVETIGDAYMVVSGLPIVNGDKHASEIASMALELLESVKTFKIRHRENLTLQLRIGIHSGIVYCLITLVDCEFRNTDIDVLQTYFEVIFCSMFVNDIFSKKLIFLSDISIEK</sequence>
<dbReference type="PANTHER" id="PTHR11920">
    <property type="entry name" value="GUANYLYL CYCLASE"/>
    <property type="match status" value="1"/>
</dbReference>
<evidence type="ECO:0000256" key="6">
    <source>
        <dbReference type="ARBA" id="ARBA00023180"/>
    </source>
</evidence>
<dbReference type="GO" id="GO:0000166">
    <property type="term" value="F:nucleotide binding"/>
    <property type="evidence" value="ECO:0007669"/>
    <property type="project" value="UniProtKB-KW"/>
</dbReference>
<dbReference type="GO" id="GO:0001653">
    <property type="term" value="F:peptide receptor activity"/>
    <property type="evidence" value="ECO:0007669"/>
    <property type="project" value="TreeGrafter"/>
</dbReference>
<dbReference type="SUPFAM" id="SSF55073">
    <property type="entry name" value="Nucleotide cyclase"/>
    <property type="match status" value="1"/>
</dbReference>
<keyword evidence="10" id="KW-1185">Reference proteome</keyword>
<comment type="caution">
    <text evidence="9">The sequence shown here is derived from an EMBL/GenBank/DDBJ whole genome shotgun (WGS) entry which is preliminary data.</text>
</comment>
<dbReference type="Proteomes" id="UP000288716">
    <property type="component" value="Unassembled WGS sequence"/>
</dbReference>
<accession>A0A443RT03</accession>
<dbReference type="GO" id="GO:0007168">
    <property type="term" value="P:receptor guanylyl cyclase signaling pathway"/>
    <property type="evidence" value="ECO:0007669"/>
    <property type="project" value="TreeGrafter"/>
</dbReference>
<gene>
    <name evidence="9" type="ORF">B4U80_03960</name>
</gene>
<evidence type="ECO:0000256" key="7">
    <source>
        <dbReference type="ARBA" id="ARBA00023239"/>
    </source>
</evidence>
<evidence type="ECO:0000256" key="1">
    <source>
        <dbReference type="ARBA" id="ARBA00004370"/>
    </source>
</evidence>
<evidence type="ECO:0000259" key="8">
    <source>
        <dbReference type="PROSITE" id="PS50125"/>
    </source>
</evidence>
<dbReference type="PANTHER" id="PTHR11920:SF501">
    <property type="entry name" value="GUANYLATE CYCLASE 32E"/>
    <property type="match status" value="1"/>
</dbReference>
<organism evidence="9 10">
    <name type="scientific">Leptotrombidium deliense</name>
    <dbReference type="NCBI Taxonomy" id="299467"/>
    <lineage>
        <taxon>Eukaryota</taxon>
        <taxon>Metazoa</taxon>
        <taxon>Ecdysozoa</taxon>
        <taxon>Arthropoda</taxon>
        <taxon>Chelicerata</taxon>
        <taxon>Arachnida</taxon>
        <taxon>Acari</taxon>
        <taxon>Acariformes</taxon>
        <taxon>Trombidiformes</taxon>
        <taxon>Prostigmata</taxon>
        <taxon>Anystina</taxon>
        <taxon>Parasitengona</taxon>
        <taxon>Trombiculoidea</taxon>
        <taxon>Trombiculidae</taxon>
        <taxon>Leptotrombidium</taxon>
    </lineage>
</organism>
<dbReference type="GO" id="GO:0004383">
    <property type="term" value="F:guanylate cyclase activity"/>
    <property type="evidence" value="ECO:0007669"/>
    <property type="project" value="TreeGrafter"/>
</dbReference>
<dbReference type="InterPro" id="IPR050401">
    <property type="entry name" value="Cyclic_nucleotide_synthase"/>
</dbReference>
<keyword evidence="3" id="KW-0547">Nucleotide-binding</keyword>
<dbReference type="GO" id="GO:0035556">
    <property type="term" value="P:intracellular signal transduction"/>
    <property type="evidence" value="ECO:0007669"/>
    <property type="project" value="InterPro"/>
</dbReference>
<keyword evidence="2" id="KW-0812">Transmembrane</keyword>
<dbReference type="OrthoDB" id="1890790at2759"/>
<name>A0A443RT03_9ACAR</name>
<feature type="domain" description="Guanylate cyclase" evidence="8">
    <location>
        <begin position="1"/>
        <end position="92"/>
    </location>
</feature>
<dbReference type="VEuPathDB" id="VectorBase:LDEU013594"/>
<dbReference type="SMART" id="SM00044">
    <property type="entry name" value="CYCc"/>
    <property type="match status" value="1"/>
</dbReference>
<evidence type="ECO:0000256" key="4">
    <source>
        <dbReference type="ARBA" id="ARBA00022989"/>
    </source>
</evidence>
<comment type="subcellular location">
    <subcellularLocation>
        <location evidence="1">Membrane</location>
    </subcellularLocation>
</comment>
<evidence type="ECO:0000256" key="3">
    <source>
        <dbReference type="ARBA" id="ARBA00022741"/>
    </source>
</evidence>
<proteinExistence type="predicted"/>
<evidence type="ECO:0000313" key="10">
    <source>
        <dbReference type="Proteomes" id="UP000288716"/>
    </source>
</evidence>
<dbReference type="InterPro" id="IPR001054">
    <property type="entry name" value="A/G_cyclase"/>
</dbReference>
<dbReference type="GO" id="GO:0005886">
    <property type="term" value="C:plasma membrane"/>
    <property type="evidence" value="ECO:0007669"/>
    <property type="project" value="TreeGrafter"/>
</dbReference>
<dbReference type="AlphaFoldDB" id="A0A443RT03"/>
<dbReference type="EMBL" id="NCKV01039589">
    <property type="protein sequence ID" value="RWS18446.1"/>
    <property type="molecule type" value="Genomic_DNA"/>
</dbReference>
<reference evidence="9 10" key="1">
    <citation type="journal article" date="2018" name="Gigascience">
        <title>Genomes of trombidid mites reveal novel predicted allergens and laterally-transferred genes associated with secondary metabolism.</title>
        <authorList>
            <person name="Dong X."/>
            <person name="Chaisiri K."/>
            <person name="Xia D."/>
            <person name="Armstrong S.D."/>
            <person name="Fang Y."/>
            <person name="Donnelly M.J."/>
            <person name="Kadowaki T."/>
            <person name="McGarry J.W."/>
            <person name="Darby A.C."/>
            <person name="Makepeace B.L."/>
        </authorList>
    </citation>
    <scope>NUCLEOTIDE SEQUENCE [LARGE SCALE GENOMIC DNA]</scope>
    <source>
        <strain evidence="9">UoL-UT</strain>
    </source>
</reference>
<dbReference type="GO" id="GO:0004016">
    <property type="term" value="F:adenylate cyclase activity"/>
    <property type="evidence" value="ECO:0007669"/>
    <property type="project" value="TreeGrafter"/>
</dbReference>
<dbReference type="Gene3D" id="3.30.70.1230">
    <property type="entry name" value="Nucleotide cyclase"/>
    <property type="match status" value="1"/>
</dbReference>
<dbReference type="PROSITE" id="PS50125">
    <property type="entry name" value="GUANYLATE_CYCLASE_2"/>
    <property type="match status" value="1"/>
</dbReference>
<protein>
    <submittedName>
        <fullName evidence="9">Guanylate cyclase 32E-like protein</fullName>
    </submittedName>
</protein>
<evidence type="ECO:0000256" key="2">
    <source>
        <dbReference type="ARBA" id="ARBA00022692"/>
    </source>
</evidence>
<keyword evidence="5" id="KW-0472">Membrane</keyword>
<keyword evidence="4" id="KW-1133">Transmembrane helix</keyword>